<dbReference type="AlphaFoldDB" id="A0AAV4GS02"/>
<evidence type="ECO:0000313" key="2">
    <source>
        <dbReference type="EMBL" id="GFR88157.1"/>
    </source>
</evidence>
<evidence type="ECO:0000256" key="1">
    <source>
        <dbReference type="SAM" id="Coils"/>
    </source>
</evidence>
<evidence type="ECO:0000313" key="3">
    <source>
        <dbReference type="Proteomes" id="UP000762676"/>
    </source>
</evidence>
<reference evidence="2 3" key="1">
    <citation type="journal article" date="2021" name="Elife">
        <title>Chloroplast acquisition without the gene transfer in kleptoplastic sea slugs, Plakobranchus ocellatus.</title>
        <authorList>
            <person name="Maeda T."/>
            <person name="Takahashi S."/>
            <person name="Yoshida T."/>
            <person name="Shimamura S."/>
            <person name="Takaki Y."/>
            <person name="Nagai Y."/>
            <person name="Toyoda A."/>
            <person name="Suzuki Y."/>
            <person name="Arimoto A."/>
            <person name="Ishii H."/>
            <person name="Satoh N."/>
            <person name="Nishiyama T."/>
            <person name="Hasebe M."/>
            <person name="Maruyama T."/>
            <person name="Minagawa J."/>
            <person name="Obokata J."/>
            <person name="Shigenobu S."/>
        </authorList>
    </citation>
    <scope>NUCLEOTIDE SEQUENCE [LARGE SCALE GENOMIC DNA]</scope>
</reference>
<proteinExistence type="predicted"/>
<accession>A0AAV4GS02</accession>
<dbReference type="PANTHER" id="PTHR11505">
    <property type="entry name" value="L1 TRANSPOSABLE ELEMENT-RELATED"/>
    <property type="match status" value="1"/>
</dbReference>
<feature type="non-terminal residue" evidence="2">
    <location>
        <position position="304"/>
    </location>
</feature>
<keyword evidence="3" id="KW-1185">Reference proteome</keyword>
<dbReference type="Gene3D" id="3.30.70.1820">
    <property type="entry name" value="L1 transposable element, RRM domain"/>
    <property type="match status" value="1"/>
</dbReference>
<protein>
    <submittedName>
        <fullName evidence="2">LINE-1 retrotransposable element ORF1 protein</fullName>
    </submittedName>
</protein>
<sequence length="304" mass="35601">MALKLLKGAKRQGVHDTNKERATFGEYHHLFAQLKQDPDRFQAYTGMSIGASQYILNKVENRLVKNWTNWHRPIFPEERLVVTLRNKSNRMPNSKRKKQQSDDSHEISQIDLFYKLELLEGKIEKISNLNTQKVLDEIEQLRGSLHDLQTKQQEMEKEIKHLKEERTILVDEVQELRNTVNVTNSKQNQTEQYLRKNNLRFFGVTDNKNERAEETFKLVSEINKKKLNLTQFSGLDIDKAHRVGNFHANTDRAIIARFTTHRAAELVLANRRALKGSKIVIAEDLTAETLQLFRKVKEMDRVQQ</sequence>
<comment type="caution">
    <text evidence="2">The sequence shown here is derived from an EMBL/GenBank/DDBJ whole genome shotgun (WGS) entry which is preliminary data.</text>
</comment>
<dbReference type="Proteomes" id="UP000762676">
    <property type="component" value="Unassembled WGS sequence"/>
</dbReference>
<gene>
    <name evidence="2" type="ORF">ElyMa_004244200</name>
</gene>
<dbReference type="EMBL" id="BMAT01008559">
    <property type="protein sequence ID" value="GFR88157.1"/>
    <property type="molecule type" value="Genomic_DNA"/>
</dbReference>
<feature type="coiled-coil region" evidence="1">
    <location>
        <begin position="138"/>
        <end position="179"/>
    </location>
</feature>
<dbReference type="InterPro" id="IPR004244">
    <property type="entry name" value="Transposase_22"/>
</dbReference>
<name>A0AAV4GS02_9GAST</name>
<keyword evidence="1" id="KW-0175">Coiled coil</keyword>
<organism evidence="2 3">
    <name type="scientific">Elysia marginata</name>
    <dbReference type="NCBI Taxonomy" id="1093978"/>
    <lineage>
        <taxon>Eukaryota</taxon>
        <taxon>Metazoa</taxon>
        <taxon>Spiralia</taxon>
        <taxon>Lophotrochozoa</taxon>
        <taxon>Mollusca</taxon>
        <taxon>Gastropoda</taxon>
        <taxon>Heterobranchia</taxon>
        <taxon>Euthyneura</taxon>
        <taxon>Panpulmonata</taxon>
        <taxon>Sacoglossa</taxon>
        <taxon>Placobranchoidea</taxon>
        <taxon>Plakobranchidae</taxon>
        <taxon>Elysia</taxon>
    </lineage>
</organism>